<protein>
    <submittedName>
        <fullName evidence="2">Outer membrane lipid asymmetry maintenance protein MlaD</fullName>
    </submittedName>
</protein>
<dbReference type="InterPro" id="IPR003399">
    <property type="entry name" value="Mce/MlaD"/>
</dbReference>
<sequence length="156" mass="16216">MNKSVMDTWVGLLVAAGLGAMLFLALKVSNPAGFGDEPSLILNASFNNIGGLKVNAPVKSSGVVIGRVNRIQFNPKTHQADVTLTLNTTAAFSTDTSAEILTSGLLGEQYIGLATGAEATNLKSGGRIQYVSDALVLEQLISQLIMNKAADAKPSP</sequence>
<dbReference type="RefSeq" id="WP_168878528.1">
    <property type="nucleotide sequence ID" value="NZ_JABAIM010000005.1"/>
</dbReference>
<dbReference type="NCBIfam" id="TIGR04430">
    <property type="entry name" value="OM_asym_MlaD"/>
    <property type="match status" value="1"/>
</dbReference>
<dbReference type="InterPro" id="IPR030970">
    <property type="entry name" value="ABC_MlaD"/>
</dbReference>
<dbReference type="PANTHER" id="PTHR33371:SF4">
    <property type="entry name" value="INTERMEMBRANE PHOSPHOLIPID TRANSPORT SYSTEM BINDING PROTEIN MLAD"/>
    <property type="match status" value="1"/>
</dbReference>
<name>A0A847SDD6_9NEIS</name>
<dbReference type="InterPro" id="IPR052336">
    <property type="entry name" value="MlaD_Phospholipid_Transporter"/>
</dbReference>
<feature type="domain" description="Mce/MlaD" evidence="1">
    <location>
        <begin position="42"/>
        <end position="116"/>
    </location>
</feature>
<dbReference type="Pfam" id="PF02470">
    <property type="entry name" value="MlaD"/>
    <property type="match status" value="1"/>
</dbReference>
<dbReference type="EMBL" id="JABAIM010000005">
    <property type="protein sequence ID" value="NLR76857.1"/>
    <property type="molecule type" value="Genomic_DNA"/>
</dbReference>
<dbReference type="Proteomes" id="UP000587991">
    <property type="component" value="Unassembled WGS sequence"/>
</dbReference>
<dbReference type="GO" id="GO:0005548">
    <property type="term" value="F:phospholipid transporter activity"/>
    <property type="evidence" value="ECO:0007669"/>
    <property type="project" value="TreeGrafter"/>
</dbReference>
<comment type="caution">
    <text evidence="2">The sequence shown here is derived from an EMBL/GenBank/DDBJ whole genome shotgun (WGS) entry which is preliminary data.</text>
</comment>
<gene>
    <name evidence="2" type="primary">mlaD</name>
    <name evidence="2" type="ORF">HF682_16940</name>
</gene>
<dbReference type="GO" id="GO:0005543">
    <property type="term" value="F:phospholipid binding"/>
    <property type="evidence" value="ECO:0007669"/>
    <property type="project" value="TreeGrafter"/>
</dbReference>
<reference evidence="2 3" key="1">
    <citation type="submission" date="2020-04" db="EMBL/GenBank/DDBJ databases">
        <title>Draft genome of Leeia sp. IMCC25680.</title>
        <authorList>
            <person name="Song J."/>
            <person name="Cho J.-C."/>
        </authorList>
    </citation>
    <scope>NUCLEOTIDE SEQUENCE [LARGE SCALE GENOMIC DNA]</scope>
    <source>
        <strain evidence="2 3">IMCC25680</strain>
    </source>
</reference>
<evidence type="ECO:0000313" key="3">
    <source>
        <dbReference type="Proteomes" id="UP000587991"/>
    </source>
</evidence>
<evidence type="ECO:0000313" key="2">
    <source>
        <dbReference type="EMBL" id="NLR76857.1"/>
    </source>
</evidence>
<organism evidence="2 3">
    <name type="scientific">Leeia aquatica</name>
    <dbReference type="NCBI Taxonomy" id="2725557"/>
    <lineage>
        <taxon>Bacteria</taxon>
        <taxon>Pseudomonadati</taxon>
        <taxon>Pseudomonadota</taxon>
        <taxon>Betaproteobacteria</taxon>
        <taxon>Neisseriales</taxon>
        <taxon>Leeiaceae</taxon>
        <taxon>Leeia</taxon>
    </lineage>
</organism>
<dbReference type="AlphaFoldDB" id="A0A847SDD6"/>
<dbReference type="PANTHER" id="PTHR33371">
    <property type="entry name" value="INTERMEMBRANE PHOSPHOLIPID TRANSPORT SYSTEM BINDING PROTEIN MLAD-RELATED"/>
    <property type="match status" value="1"/>
</dbReference>
<proteinExistence type="predicted"/>
<keyword evidence="3" id="KW-1185">Reference proteome</keyword>
<accession>A0A847SDD6</accession>
<evidence type="ECO:0000259" key="1">
    <source>
        <dbReference type="Pfam" id="PF02470"/>
    </source>
</evidence>